<dbReference type="EMBL" id="JAMKPW020000005">
    <property type="protein sequence ID" value="KAK8217556.1"/>
    <property type="molecule type" value="Genomic_DNA"/>
</dbReference>
<evidence type="ECO:0000313" key="1">
    <source>
        <dbReference type="EMBL" id="KAK8217556.1"/>
    </source>
</evidence>
<sequence>MEPRLELLRTHSERLKSVLDTLLGVTTLIMLCRRNGDEAERKEQRARIEALMEAQKEASEALKLKTKEIERLEKELAADQSDRSTSKGRYSTGEIIEAINDRYPLGEEPIHLRSEARKGRHQNEPNPSHQTRNSSPTFMMNCRSVLSGEYSYRLGLHILHFDISESLRHLETLKETLESSIRELSKLSGLESNYTAKDTIRSDVRNAYAQTRNHLDRHLVAPPFETDEYTPSTPRQRERDIHLLRSIRKGLPPPLESSVDYVSDEYRSESEESGIFEFCWGPPPEMAGPREPVVGGILRKYRDGSDGEDADAVGEGGSSEEGSDLADEEENGEHKGEDVVEDLLRRWTTLYDDPKEETRELEKGDEHVPALDHENGD</sequence>
<reference evidence="1" key="1">
    <citation type="submission" date="2024-02" db="EMBL/GenBank/DDBJ databases">
        <title>Metagenome Assembled Genome of Zalaria obscura JY119.</title>
        <authorList>
            <person name="Vighnesh L."/>
            <person name="Jagadeeshwari U."/>
            <person name="Venkata Ramana C."/>
            <person name="Sasikala C."/>
        </authorList>
    </citation>
    <scope>NUCLEOTIDE SEQUENCE</scope>
    <source>
        <strain evidence="1">JY119</strain>
    </source>
</reference>
<evidence type="ECO:0000313" key="2">
    <source>
        <dbReference type="Proteomes" id="UP001320706"/>
    </source>
</evidence>
<dbReference type="Proteomes" id="UP001320706">
    <property type="component" value="Unassembled WGS sequence"/>
</dbReference>
<organism evidence="1 2">
    <name type="scientific">Zalaria obscura</name>
    <dbReference type="NCBI Taxonomy" id="2024903"/>
    <lineage>
        <taxon>Eukaryota</taxon>
        <taxon>Fungi</taxon>
        <taxon>Dikarya</taxon>
        <taxon>Ascomycota</taxon>
        <taxon>Pezizomycotina</taxon>
        <taxon>Dothideomycetes</taxon>
        <taxon>Dothideomycetidae</taxon>
        <taxon>Dothideales</taxon>
        <taxon>Zalariaceae</taxon>
        <taxon>Zalaria</taxon>
    </lineage>
</organism>
<accession>A0ACC3SLQ2</accession>
<proteinExistence type="predicted"/>
<name>A0ACC3SLQ2_9PEZI</name>
<comment type="caution">
    <text evidence="1">The sequence shown here is derived from an EMBL/GenBank/DDBJ whole genome shotgun (WGS) entry which is preliminary data.</text>
</comment>
<gene>
    <name evidence="1" type="ORF">M8818_001314</name>
</gene>
<protein>
    <submittedName>
        <fullName evidence="1">Uncharacterized protein</fullName>
    </submittedName>
</protein>
<keyword evidence="2" id="KW-1185">Reference proteome</keyword>